<keyword evidence="4" id="KW-0964">Secreted</keyword>
<evidence type="ECO:0000256" key="6">
    <source>
        <dbReference type="ARBA" id="ARBA00022815"/>
    </source>
</evidence>
<feature type="region of interest" description="Disordered" evidence="8">
    <location>
        <begin position="95"/>
        <end position="141"/>
    </location>
</feature>
<dbReference type="GO" id="GO:0071858">
    <property type="term" value="F:corazonin receptor binding"/>
    <property type="evidence" value="ECO:0007669"/>
    <property type="project" value="InterPro"/>
</dbReference>
<dbReference type="AlphaFoldDB" id="A0A8S1DLE6"/>
<dbReference type="GO" id="GO:0045823">
    <property type="term" value="P:positive regulation of heart contraction"/>
    <property type="evidence" value="ECO:0007669"/>
    <property type="project" value="InterPro"/>
</dbReference>
<dbReference type="EMBL" id="CADEPI010000235">
    <property type="protein sequence ID" value="CAB3381465.1"/>
    <property type="molecule type" value="Genomic_DNA"/>
</dbReference>
<gene>
    <name evidence="10" type="ORF">CLODIP_2_CD15000</name>
</gene>
<evidence type="ECO:0000256" key="1">
    <source>
        <dbReference type="ARBA" id="ARBA00004613"/>
    </source>
</evidence>
<name>A0A8S1DLE6_9INSE</name>
<comment type="caution">
    <text evidence="10">The sequence shown here is derived from an EMBL/GenBank/DDBJ whole genome shotgun (WGS) entry which is preliminary data.</text>
</comment>
<dbReference type="GO" id="GO:0005576">
    <property type="term" value="C:extracellular region"/>
    <property type="evidence" value="ECO:0007669"/>
    <property type="project" value="UniProtKB-SubCell"/>
</dbReference>
<protein>
    <recommendedName>
        <fullName evidence="3">Pro-corazonin</fullName>
    </recommendedName>
</protein>
<comment type="subcellular location">
    <subcellularLocation>
        <location evidence="1">Secreted</location>
    </subcellularLocation>
</comment>
<evidence type="ECO:0000256" key="8">
    <source>
        <dbReference type="SAM" id="MobiDB-lite"/>
    </source>
</evidence>
<proteinExistence type="inferred from homology"/>
<accession>A0A8S1DLE6</accession>
<dbReference type="Proteomes" id="UP000494165">
    <property type="component" value="Unassembled WGS sequence"/>
</dbReference>
<organism evidence="10 11">
    <name type="scientific">Cloeon dipterum</name>
    <dbReference type="NCBI Taxonomy" id="197152"/>
    <lineage>
        <taxon>Eukaryota</taxon>
        <taxon>Metazoa</taxon>
        <taxon>Ecdysozoa</taxon>
        <taxon>Arthropoda</taxon>
        <taxon>Hexapoda</taxon>
        <taxon>Insecta</taxon>
        <taxon>Pterygota</taxon>
        <taxon>Palaeoptera</taxon>
        <taxon>Ephemeroptera</taxon>
        <taxon>Pisciforma</taxon>
        <taxon>Baetidae</taxon>
        <taxon>Cloeon</taxon>
    </lineage>
</organism>
<dbReference type="GO" id="GO:0007218">
    <property type="term" value="P:neuropeptide signaling pathway"/>
    <property type="evidence" value="ECO:0007669"/>
    <property type="project" value="UniProtKB-KW"/>
</dbReference>
<evidence type="ECO:0000313" key="10">
    <source>
        <dbReference type="EMBL" id="CAB3381465.1"/>
    </source>
</evidence>
<evidence type="ECO:0000256" key="9">
    <source>
        <dbReference type="SAM" id="SignalP"/>
    </source>
</evidence>
<evidence type="ECO:0000313" key="11">
    <source>
        <dbReference type="Proteomes" id="UP000494165"/>
    </source>
</evidence>
<keyword evidence="11" id="KW-1185">Reference proteome</keyword>
<feature type="chain" id="PRO_5035924488" description="Pro-corazonin" evidence="9">
    <location>
        <begin position="21"/>
        <end position="141"/>
    </location>
</feature>
<keyword evidence="7" id="KW-0527">Neuropeptide</keyword>
<keyword evidence="6" id="KW-0027">Amidation</keyword>
<reference evidence="10 11" key="1">
    <citation type="submission" date="2020-04" db="EMBL/GenBank/DDBJ databases">
        <authorList>
            <person name="Alioto T."/>
            <person name="Alioto T."/>
            <person name="Gomez Garrido J."/>
        </authorList>
    </citation>
    <scope>NUCLEOTIDE SEQUENCE [LARGE SCALE GENOMIC DNA]</scope>
</reference>
<evidence type="ECO:0000256" key="4">
    <source>
        <dbReference type="ARBA" id="ARBA00022525"/>
    </source>
</evidence>
<evidence type="ECO:0000256" key="3">
    <source>
        <dbReference type="ARBA" id="ARBA00014144"/>
    </source>
</evidence>
<evidence type="ECO:0000256" key="2">
    <source>
        <dbReference type="ARBA" id="ARBA00009635"/>
    </source>
</evidence>
<sequence>MGSAKIVCITLACCLAVVAAQTFQYSKGWTNGRKRAALTLGMQQQRRAAELALEKALVVLGEAGLMLVPASCVGDVHRPRFKLVQRKSLQFQPLADGDDSRVAESLTAPLPSEQQRDTSADAVAGGSERALRGSDGNAFSF</sequence>
<evidence type="ECO:0000256" key="5">
    <source>
        <dbReference type="ARBA" id="ARBA00022729"/>
    </source>
</evidence>
<comment type="similarity">
    <text evidence="2">Belongs to the corazonin family.</text>
</comment>
<dbReference type="InterPro" id="IPR020190">
    <property type="entry name" value="Procorazonin"/>
</dbReference>
<evidence type="ECO:0000256" key="7">
    <source>
        <dbReference type="ARBA" id="ARBA00023320"/>
    </source>
</evidence>
<dbReference type="Pfam" id="PF17308">
    <property type="entry name" value="Corazonin"/>
    <property type="match status" value="1"/>
</dbReference>
<keyword evidence="5 9" id="KW-0732">Signal</keyword>
<feature type="signal peptide" evidence="9">
    <location>
        <begin position="1"/>
        <end position="20"/>
    </location>
</feature>